<evidence type="ECO:0008006" key="3">
    <source>
        <dbReference type="Google" id="ProtNLM"/>
    </source>
</evidence>
<sequence length="118" mass="13157">MRVIEQMTNSEKVLAKAVLTAAQKIGLTHDQLAMILDINLSITNIDCCRLSLPQKEVALKLIRITVAVDTLSGGNISTIQHFMKYPNKITKGIPLDQIQNISELETVLQFVEGQNQRQ</sequence>
<evidence type="ECO:0000313" key="2">
    <source>
        <dbReference type="Proteomes" id="UP000243468"/>
    </source>
</evidence>
<dbReference type="Proteomes" id="UP000243468">
    <property type="component" value="Unassembled WGS sequence"/>
</dbReference>
<name>A0A1G6LX96_9GAMM</name>
<proteinExistence type="predicted"/>
<dbReference type="OrthoDB" id="565125at2"/>
<accession>A0A1G6LX96</accession>
<protein>
    <recommendedName>
        <fullName evidence="3">Antitoxin Xre/MbcA/ParS-like toxin-binding domain-containing protein</fullName>
    </recommendedName>
</protein>
<dbReference type="AlphaFoldDB" id="A0A1G6LX96"/>
<keyword evidence="2" id="KW-1185">Reference proteome</keyword>
<organism evidence="1 2">
    <name type="scientific">Acinetobacter kookii</name>
    <dbReference type="NCBI Taxonomy" id="1226327"/>
    <lineage>
        <taxon>Bacteria</taxon>
        <taxon>Pseudomonadati</taxon>
        <taxon>Pseudomonadota</taxon>
        <taxon>Gammaproteobacteria</taxon>
        <taxon>Moraxellales</taxon>
        <taxon>Moraxellaceae</taxon>
        <taxon>Acinetobacter</taxon>
    </lineage>
</organism>
<dbReference type="EMBL" id="FMYO01000007">
    <property type="protein sequence ID" value="SDC47892.1"/>
    <property type="molecule type" value="Genomic_DNA"/>
</dbReference>
<evidence type="ECO:0000313" key="1">
    <source>
        <dbReference type="EMBL" id="SDC47892.1"/>
    </source>
</evidence>
<reference evidence="2" key="1">
    <citation type="submission" date="2016-09" db="EMBL/GenBank/DDBJ databases">
        <authorList>
            <person name="Varghese N."/>
            <person name="Submissions S."/>
        </authorList>
    </citation>
    <scope>NUCLEOTIDE SEQUENCE [LARGE SCALE GENOMIC DNA]</scope>
    <source>
        <strain evidence="2">ANC 4667</strain>
    </source>
</reference>
<gene>
    <name evidence="1" type="ORF">SAMN05421732_10770</name>
</gene>